<feature type="compositionally biased region" description="Low complexity" evidence="5">
    <location>
        <begin position="420"/>
        <end position="441"/>
    </location>
</feature>
<evidence type="ECO:0000256" key="3">
    <source>
        <dbReference type="ARBA" id="ARBA00022989"/>
    </source>
</evidence>
<dbReference type="PANTHER" id="PTHR15549:SF26">
    <property type="entry name" value="AXIAL BUDDING PATTERN PROTEIN 2-RELATED"/>
    <property type="match status" value="1"/>
</dbReference>
<feature type="compositionally biased region" description="Basic and acidic residues" evidence="5">
    <location>
        <begin position="740"/>
        <end position="760"/>
    </location>
</feature>
<keyword evidence="8" id="KW-1185">Reference proteome</keyword>
<evidence type="ECO:0000313" key="8">
    <source>
        <dbReference type="Proteomes" id="UP000249619"/>
    </source>
</evidence>
<feature type="compositionally biased region" description="Low complexity" evidence="5">
    <location>
        <begin position="712"/>
        <end position="729"/>
    </location>
</feature>
<keyword evidence="2 6" id="KW-0812">Transmembrane</keyword>
<reference evidence="8" key="1">
    <citation type="submission" date="2018-05" db="EMBL/GenBank/DDBJ databases">
        <title>Draft genome sequence of Stemphylium lycopersici strain CIDEFI 213.</title>
        <authorList>
            <person name="Medina R."/>
            <person name="Franco M.E.E."/>
            <person name="Lucentini C.G."/>
            <person name="Saparrat M.C.N."/>
            <person name="Balatti P.A."/>
        </authorList>
    </citation>
    <scope>NUCLEOTIDE SEQUENCE [LARGE SCALE GENOMIC DNA]</scope>
    <source>
        <strain evidence="8">CIDEFI 213</strain>
    </source>
</reference>
<dbReference type="STRING" id="183478.A0A364MW95"/>
<name>A0A364MW95_STELY</name>
<evidence type="ECO:0000256" key="4">
    <source>
        <dbReference type="ARBA" id="ARBA00023136"/>
    </source>
</evidence>
<sequence length="796" mass="84730">MSNSSYFDFHCPTGGKWYACSSGSKFVGCCTADPCSNGCVQGNIRPGAYNISHHGEWPDASCGSASDFYTCDAGDSFWGCCKSNACRATPPSTCAQGDLVPAFLERPEQFSAYASASATPEPLSSDPISDKTNIGAIVGGVVGGVVALAIIGVVVFFVLRRKRSKKPAGGDMGAAAMIPMMNSEKGGHSGSSVQYGGQSPPPTYSAPVRNSYHDDPSNKGHQSHHQYASHANEPQELPTEVALRTRHQYSELPADASNGMDTRRFSELPAESPGPSELESPYVSPMPIQEEFSKDMVKRASRTQGLDEKRLFIGSPKGEATRRLWLSRNMPFLHRVLLEALGGHVGTERNLYPGAFDPDAYGTFPDATCGTGSKFYTCTASGTFWGCCKTNACAQSGCPDGDLEAAILNRDDLRSAYHATGGSTTVSSASSTSTLSTSTSTEDPGVTAASVPSSDAASPSPPPKSDDGPPVAAIAGGAAGGAFALAAAVGVLVWWLCLKRKNKAKEDINQGGRRENASGMTEGHKQHRRNQSADAPPQYTSPTPNFSDGFYSPPAHQHPQPYSHPPHPNYPQNTNSDDPYFSPYPQSQLDLNTNFSQASHHYLPPQELPLSHATPTSPRTPARFRSHKSMYGHARGPSELSGDEPRSELGSGPASPAVGNGGGGGGGGEGEGWTWNMEKGHHVQQQSVPPSQESNIGVALGSRRSPPPPLHQRQFQQQHANEQQANADAIARQQIWTAPRDWDSRGVREEFGGRRGDNGDKGVGAAPQGLGFLDMLDNMAEGRKIMDGQRAERRER</sequence>
<keyword evidence="4 6" id="KW-0472">Membrane</keyword>
<dbReference type="PANTHER" id="PTHR15549">
    <property type="entry name" value="PAIRED IMMUNOGLOBULIN-LIKE TYPE 2 RECEPTOR"/>
    <property type="match status" value="1"/>
</dbReference>
<feature type="compositionally biased region" description="Basic and acidic residues" evidence="5">
    <location>
        <begin position="505"/>
        <end position="516"/>
    </location>
</feature>
<gene>
    <name evidence="7" type="ORF">DDE83_007375</name>
</gene>
<dbReference type="GO" id="GO:0071944">
    <property type="term" value="C:cell periphery"/>
    <property type="evidence" value="ECO:0007669"/>
    <property type="project" value="UniProtKB-ARBA"/>
</dbReference>
<feature type="transmembrane region" description="Helical" evidence="6">
    <location>
        <begin position="134"/>
        <end position="159"/>
    </location>
</feature>
<feature type="transmembrane region" description="Helical" evidence="6">
    <location>
        <begin position="471"/>
        <end position="496"/>
    </location>
</feature>
<feature type="region of interest" description="Disordered" evidence="5">
    <location>
        <begin position="505"/>
        <end position="590"/>
    </location>
</feature>
<evidence type="ECO:0000256" key="6">
    <source>
        <dbReference type="SAM" id="Phobius"/>
    </source>
</evidence>
<protein>
    <submittedName>
        <fullName evidence="7">Poliovirus receptor-related protein 2</fullName>
    </submittedName>
</protein>
<comment type="caution">
    <text evidence="7">The sequence shown here is derived from an EMBL/GenBank/DDBJ whole genome shotgun (WGS) entry which is preliminary data.</text>
</comment>
<evidence type="ECO:0000256" key="2">
    <source>
        <dbReference type="ARBA" id="ARBA00022692"/>
    </source>
</evidence>
<evidence type="ECO:0000313" key="7">
    <source>
        <dbReference type="EMBL" id="RAR05396.1"/>
    </source>
</evidence>
<feature type="compositionally biased region" description="Gly residues" evidence="5">
    <location>
        <begin position="659"/>
        <end position="671"/>
    </location>
</feature>
<feature type="compositionally biased region" description="Low complexity" evidence="5">
    <location>
        <begin position="551"/>
        <end position="561"/>
    </location>
</feature>
<proteinExistence type="predicted"/>
<organism evidence="7 8">
    <name type="scientific">Stemphylium lycopersici</name>
    <name type="common">Tomato gray leaf spot disease fungus</name>
    <name type="synonym">Thyrospora lycopersici</name>
    <dbReference type="NCBI Taxonomy" id="183478"/>
    <lineage>
        <taxon>Eukaryota</taxon>
        <taxon>Fungi</taxon>
        <taxon>Dikarya</taxon>
        <taxon>Ascomycota</taxon>
        <taxon>Pezizomycotina</taxon>
        <taxon>Dothideomycetes</taxon>
        <taxon>Pleosporomycetidae</taxon>
        <taxon>Pleosporales</taxon>
        <taxon>Pleosporineae</taxon>
        <taxon>Pleosporaceae</taxon>
        <taxon>Stemphylium</taxon>
    </lineage>
</organism>
<feature type="region of interest" description="Disordered" evidence="5">
    <location>
        <begin position="251"/>
        <end position="283"/>
    </location>
</feature>
<dbReference type="Proteomes" id="UP000249619">
    <property type="component" value="Unassembled WGS sequence"/>
</dbReference>
<feature type="compositionally biased region" description="Low complexity" evidence="5">
    <location>
        <begin position="448"/>
        <end position="458"/>
    </location>
</feature>
<feature type="region of interest" description="Disordered" evidence="5">
    <location>
        <begin position="181"/>
        <end position="235"/>
    </location>
</feature>
<evidence type="ECO:0000256" key="1">
    <source>
        <dbReference type="ARBA" id="ARBA00004167"/>
    </source>
</evidence>
<dbReference type="InterPro" id="IPR051694">
    <property type="entry name" value="Immunoregulatory_rcpt-like"/>
</dbReference>
<keyword evidence="3 6" id="KW-1133">Transmembrane helix</keyword>
<dbReference type="GO" id="GO:0016020">
    <property type="term" value="C:membrane"/>
    <property type="evidence" value="ECO:0007669"/>
    <property type="project" value="UniProtKB-SubCell"/>
</dbReference>
<keyword evidence="7" id="KW-0675">Receptor</keyword>
<comment type="subcellular location">
    <subcellularLocation>
        <location evidence="1">Membrane</location>
        <topology evidence="1">Single-pass membrane protein</topology>
    </subcellularLocation>
</comment>
<feature type="region of interest" description="Disordered" evidence="5">
    <location>
        <begin position="420"/>
        <end position="472"/>
    </location>
</feature>
<dbReference type="AlphaFoldDB" id="A0A364MW95"/>
<feature type="compositionally biased region" description="Low complexity" evidence="5">
    <location>
        <begin position="683"/>
        <end position="692"/>
    </location>
</feature>
<evidence type="ECO:0000256" key="5">
    <source>
        <dbReference type="SAM" id="MobiDB-lite"/>
    </source>
</evidence>
<accession>A0A364MW95</accession>
<dbReference type="EMBL" id="QGDH01000133">
    <property type="protein sequence ID" value="RAR05396.1"/>
    <property type="molecule type" value="Genomic_DNA"/>
</dbReference>
<feature type="region of interest" description="Disordered" evidence="5">
    <location>
        <begin position="605"/>
        <end position="768"/>
    </location>
</feature>